<organism evidence="3 4">
    <name type="scientific">Spongiibacter nanhainus</name>
    <dbReference type="NCBI Taxonomy" id="2794344"/>
    <lineage>
        <taxon>Bacteria</taxon>
        <taxon>Pseudomonadati</taxon>
        <taxon>Pseudomonadota</taxon>
        <taxon>Gammaproteobacteria</taxon>
        <taxon>Cellvibrionales</taxon>
        <taxon>Spongiibacteraceae</taxon>
        <taxon>Spongiibacter</taxon>
    </lineage>
</organism>
<dbReference type="InterPro" id="IPR020616">
    <property type="entry name" value="Thiolase_N"/>
</dbReference>
<dbReference type="GO" id="GO:0003988">
    <property type="term" value="F:acetyl-CoA C-acyltransferase activity"/>
    <property type="evidence" value="ECO:0007669"/>
    <property type="project" value="UniProtKB-ARBA"/>
</dbReference>
<dbReference type="PANTHER" id="PTHR42870">
    <property type="entry name" value="ACETYL-COA C-ACETYLTRANSFERASE"/>
    <property type="match status" value="1"/>
</dbReference>
<dbReference type="PANTHER" id="PTHR42870:SF1">
    <property type="entry name" value="NON-SPECIFIC LIPID-TRANSFER PROTEIN-LIKE 2"/>
    <property type="match status" value="1"/>
</dbReference>
<evidence type="ECO:0000259" key="2">
    <source>
        <dbReference type="Pfam" id="PF22691"/>
    </source>
</evidence>
<evidence type="ECO:0000313" key="3">
    <source>
        <dbReference type="EMBL" id="QQD19005.1"/>
    </source>
</evidence>
<dbReference type="InterPro" id="IPR016039">
    <property type="entry name" value="Thiolase-like"/>
</dbReference>
<name>A0A7T4R260_9GAMM</name>
<reference evidence="3 4" key="1">
    <citation type="submission" date="2020-12" db="EMBL/GenBank/DDBJ databases">
        <authorList>
            <person name="Shan Y."/>
        </authorList>
    </citation>
    <scope>NUCLEOTIDE SEQUENCE [LARGE SCALE GENOMIC DNA]</scope>
    <source>
        <strain evidence="4">csc3.9</strain>
    </source>
</reference>
<dbReference type="EMBL" id="CP066167">
    <property type="protein sequence ID" value="QQD19005.1"/>
    <property type="molecule type" value="Genomic_DNA"/>
</dbReference>
<accession>A0A7T4R260</accession>
<evidence type="ECO:0000259" key="1">
    <source>
        <dbReference type="Pfam" id="PF00108"/>
    </source>
</evidence>
<dbReference type="CDD" id="cd00829">
    <property type="entry name" value="SCP-x_thiolase"/>
    <property type="match status" value="1"/>
</dbReference>
<dbReference type="PIRSF" id="PIRSF000429">
    <property type="entry name" value="Ac-CoA_Ac_transf"/>
    <property type="match status" value="1"/>
</dbReference>
<feature type="domain" description="Thiolase N-terminal" evidence="1">
    <location>
        <begin position="6"/>
        <end position="249"/>
    </location>
</feature>
<evidence type="ECO:0000313" key="4">
    <source>
        <dbReference type="Proteomes" id="UP000596063"/>
    </source>
</evidence>
<feature type="domain" description="Thiolase C-terminal" evidence="2">
    <location>
        <begin position="283"/>
        <end position="402"/>
    </location>
</feature>
<dbReference type="Proteomes" id="UP000596063">
    <property type="component" value="Chromosome"/>
</dbReference>
<dbReference type="RefSeq" id="WP_198570490.1">
    <property type="nucleotide sequence ID" value="NZ_CP066167.1"/>
</dbReference>
<protein>
    <submittedName>
        <fullName evidence="3">Thiolase family protein</fullName>
    </submittedName>
</protein>
<gene>
    <name evidence="3" type="ORF">I6N98_03860</name>
</gene>
<dbReference type="Gene3D" id="3.40.47.10">
    <property type="match status" value="1"/>
</dbReference>
<keyword evidence="4" id="KW-1185">Reference proteome</keyword>
<dbReference type="KEGG" id="snan:I6N98_03860"/>
<dbReference type="Pfam" id="PF00108">
    <property type="entry name" value="Thiolase_N"/>
    <property type="match status" value="1"/>
</dbReference>
<dbReference type="InterPro" id="IPR055140">
    <property type="entry name" value="Thiolase_C_2"/>
</dbReference>
<dbReference type="SUPFAM" id="SSF53901">
    <property type="entry name" value="Thiolase-like"/>
    <property type="match status" value="2"/>
</dbReference>
<proteinExistence type="predicted"/>
<dbReference type="AlphaFoldDB" id="A0A7T4R260"/>
<sequence length="411" mass="42901">MKQNAYVAGVGMTPFGNAMGTTLSDLAGAAIREAIKDAGISDKQLQAAYMGNAAAGVITGQVCVPGQVVLRHQGIGRIPVINVENACATSATAFQQACTMVTLGAYDAVLVCGYEKLYSDDKAKTFSVFTGAMDVDDLDRIKQKLQARNDAIGVDLDMSQAGVSRSIFIDIYATWAREHMAKWGTSQRQLAAVSAKNSYHGSLNPLSQFRDVVSVDDVMSARPIVDPLTLPMCAPIGDGAAAVVVVSESMAKKLGMARCVRVRAASLNSGWDLAEEEADIVPQLAEQIYSDAELGPEDLSCVELHDASAISEIKYYEFLGLCGNGEGGDFVESGASTLGGKVPVNTSGGLMRKGHPIGATGAAQIVELVTQLRGEAGDRQVDGADVALAENGGGYIGSDVAALVLSVLSKK</sequence>
<dbReference type="InterPro" id="IPR002155">
    <property type="entry name" value="Thiolase"/>
</dbReference>
<dbReference type="Pfam" id="PF22691">
    <property type="entry name" value="Thiolase_C_1"/>
    <property type="match status" value="1"/>
</dbReference>